<evidence type="ECO:0000256" key="16">
    <source>
        <dbReference type="SAM" id="Coils"/>
    </source>
</evidence>
<dbReference type="AlphaFoldDB" id="A0A4U1ERC9"/>
<sequence>MTVIDITRGTDVVFVGPVYSNFILANAQVAKGFPIVYCSDGFCELAGFARTEVMQKSCSCKFLFGVETNEQLMLQIEKSLEEKAEFKGEIMFYKKNDSWKQHGKKTKDKAKGRSRTGTHFDSARRRSRAVLYHISGHLQRREKNKLKINNNVFVDKPAFPEYKVSDAKKSKFILLHFSTFKAGWDWLILLATFYVAVTVPYNVCFIGNDDLSTTRSTTVSDIAVEILFIIDSQRSTPYPMSYLTTGEILYVSMPWGKKESTLKSKVSLVHLLKTVRLLRLLRLLQKLDRYSQHSTIVLTLLMSMFALLAHWMACIWYVIGKMEMEDNSLLKWEVGWLHELGKRLESPYYGNNTLGGPSIRSAYIAALYFTLSSLTSVGFGNVSANTDAEKIFSICTMLIGALMHALVFGNVTAIIQRMYSRWSLYHTRTKDLKDFIRVHHLPQQLKQRMLEYFQTTWSVNNGIDSNELLKDFPDELRSDITMHLNKEILQLSLFECASRGCLRSLSLHIKTSFCAPGEYLLRQGDALQAIYFVCSGSMEVLKDSMVLAILGKGDLIGANLSIKDQVIKTNADVKALTYCDLQCIILKGLFEVLDLYPEYAHKFVEDIQHDLTYNLREGHESDPESISGTYNIQLEMCDFSRTERFLDRVYDYSCLLCSPQQHNVTTIFEDWSLRKLSNTEKGDIKIIEQIYGLTEPKGNGSIKKRLPSIVEDEEEEESREEEETASLSPIYTRGSSSSRSKRPGSSKSYLGLSLKQLASGTVPFHSPVRVSSSNSPKSKQEADAPNHGKRKEKNLKLQLSTLNNAGPPDLSPRVVDGIEDGNCSEESQSFDFGSERVRPEPRISPPLGDPEIGAAVLFIKAEETKQQINKLNSEVTTLTQEVSQLGKDMRTVMQLLEHVVSPQQPARFCSLHTTSVCPSSLQTRMTWSTHQPCLHLQAGGAAYTQAQLCHGNVTPDIWSVDPSSVGSSPQRTGVYEQNPAGGELYHSPNLDYSPARYQVVQEGRLQFLRCISPQSDTTLMPLQSISATLSSSVCSSSETSLHLVLPSRSEEGSLGQGAMSSFSLENLPGSWDREGRASITTEPSENFPLEVVPSPAEVKDTKAINI</sequence>
<dbReference type="SUPFAM" id="SSF81324">
    <property type="entry name" value="Voltage-gated potassium channels"/>
    <property type="match status" value="1"/>
</dbReference>
<evidence type="ECO:0000256" key="7">
    <source>
        <dbReference type="ARBA" id="ARBA00022826"/>
    </source>
</evidence>
<dbReference type="Pfam" id="PF00027">
    <property type="entry name" value="cNMP_binding"/>
    <property type="match status" value="1"/>
</dbReference>
<dbReference type="Gene3D" id="2.60.120.10">
    <property type="entry name" value="Jelly Rolls"/>
    <property type="match status" value="1"/>
</dbReference>
<keyword evidence="3" id="KW-0813">Transport</keyword>
<dbReference type="InterPro" id="IPR018490">
    <property type="entry name" value="cNMP-bd_dom_sf"/>
</dbReference>
<dbReference type="Gene3D" id="3.30.450.20">
    <property type="entry name" value="PAS domain"/>
    <property type="match status" value="1"/>
</dbReference>
<keyword evidence="6 18" id="KW-0812">Transmembrane</keyword>
<keyword evidence="10 18" id="KW-1133">Transmembrane helix</keyword>
<evidence type="ECO:0000256" key="17">
    <source>
        <dbReference type="SAM" id="MobiDB-lite"/>
    </source>
</evidence>
<dbReference type="SUPFAM" id="SSF51206">
    <property type="entry name" value="cAMP-binding domain-like"/>
    <property type="match status" value="1"/>
</dbReference>
<keyword evidence="5" id="KW-0633">Potassium transport</keyword>
<feature type="domain" description="Cyclic nucleotide-binding" evidence="19">
    <location>
        <begin position="493"/>
        <end position="610"/>
    </location>
</feature>
<dbReference type="InterPro" id="IPR000595">
    <property type="entry name" value="cNMP-bd_dom"/>
</dbReference>
<feature type="transmembrane region" description="Helical" evidence="18">
    <location>
        <begin position="391"/>
        <end position="415"/>
    </location>
</feature>
<dbReference type="FunFam" id="2.60.120.10:FF:000014">
    <property type="entry name" value="Potassium voltage-gated channel, subfamily H (Eag-related), member 4"/>
    <property type="match status" value="1"/>
</dbReference>
<evidence type="ECO:0000256" key="18">
    <source>
        <dbReference type="SAM" id="Phobius"/>
    </source>
</evidence>
<dbReference type="InterPro" id="IPR005821">
    <property type="entry name" value="Ion_trans_dom"/>
</dbReference>
<dbReference type="EMBL" id="RWIC01000920">
    <property type="protein sequence ID" value="TKC38983.1"/>
    <property type="molecule type" value="Genomic_DNA"/>
</dbReference>
<feature type="compositionally biased region" description="Acidic residues" evidence="17">
    <location>
        <begin position="710"/>
        <end position="724"/>
    </location>
</feature>
<keyword evidence="12 18" id="KW-0472">Membrane</keyword>
<dbReference type="CDD" id="cd00038">
    <property type="entry name" value="CAP_ED"/>
    <property type="match status" value="1"/>
</dbReference>
<comment type="catalytic activity">
    <reaction evidence="15">
        <text>K(+)(in) = K(+)(out)</text>
        <dbReference type="Rhea" id="RHEA:29463"/>
        <dbReference type="ChEBI" id="CHEBI:29103"/>
    </reaction>
</comment>
<evidence type="ECO:0000256" key="13">
    <source>
        <dbReference type="ARBA" id="ARBA00023180"/>
    </source>
</evidence>
<keyword evidence="8" id="KW-0851">Voltage-gated channel</keyword>
<dbReference type="PRINTS" id="PR01470">
    <property type="entry name" value="ERGCHANNEL"/>
</dbReference>
<dbReference type="PANTHER" id="PTHR10217:SF380">
    <property type="entry name" value="POTASSIUM VOLTAGE-GATED CHANNEL SUBFAMILY H MEMBER 8"/>
    <property type="match status" value="1"/>
</dbReference>
<dbReference type="PRINTS" id="PR01463">
    <property type="entry name" value="EAGCHANLFMLY"/>
</dbReference>
<keyword evidence="16" id="KW-0175">Coiled coil</keyword>
<keyword evidence="9" id="KW-0630">Potassium</keyword>
<evidence type="ECO:0000256" key="15">
    <source>
        <dbReference type="ARBA" id="ARBA00034430"/>
    </source>
</evidence>
<feature type="transmembrane region" description="Helical" evidence="18">
    <location>
        <begin position="362"/>
        <end position="379"/>
    </location>
</feature>
<reference evidence="21" key="1">
    <citation type="journal article" date="2019" name="IScience">
        <title>Narwhal Genome Reveals Long-Term Low Genetic Diversity despite Current Large Abundance Size.</title>
        <authorList>
            <person name="Westbury M.V."/>
            <person name="Petersen B."/>
            <person name="Garde E."/>
            <person name="Heide-Jorgensen M.P."/>
            <person name="Lorenzen E.D."/>
        </authorList>
    </citation>
    <scope>NUCLEOTIDE SEQUENCE [LARGE SCALE GENOMIC DNA]</scope>
</reference>
<proteinExistence type="predicted"/>
<dbReference type="InterPro" id="IPR014710">
    <property type="entry name" value="RmlC-like_jellyroll"/>
</dbReference>
<evidence type="ECO:0000256" key="5">
    <source>
        <dbReference type="ARBA" id="ARBA00022538"/>
    </source>
</evidence>
<evidence type="ECO:0000256" key="9">
    <source>
        <dbReference type="ARBA" id="ARBA00022958"/>
    </source>
</evidence>
<dbReference type="Pfam" id="PF00520">
    <property type="entry name" value="Ion_trans"/>
    <property type="match status" value="1"/>
</dbReference>
<keyword evidence="14" id="KW-0407">Ion channel</keyword>
<dbReference type="FunFam" id="1.10.1200.260:FF:000002">
    <property type="entry name" value="Potassium voltage-gated channel subfamily H member 8"/>
    <property type="match status" value="1"/>
</dbReference>
<comment type="caution">
    <text evidence="20">The sequence shown here is derived from an EMBL/GenBank/DDBJ whole genome shotgun (WGS) entry which is preliminary data.</text>
</comment>
<keyword evidence="7" id="KW-0631">Potassium channel</keyword>
<feature type="region of interest" description="Disordered" evidence="17">
    <location>
        <begin position="764"/>
        <end position="791"/>
    </location>
</feature>
<evidence type="ECO:0000256" key="11">
    <source>
        <dbReference type="ARBA" id="ARBA00023065"/>
    </source>
</evidence>
<evidence type="ECO:0000259" key="19">
    <source>
        <dbReference type="PROSITE" id="PS50042"/>
    </source>
</evidence>
<dbReference type="GO" id="GO:0005886">
    <property type="term" value="C:plasma membrane"/>
    <property type="evidence" value="ECO:0007669"/>
    <property type="project" value="UniProtKB-SubCell"/>
</dbReference>
<dbReference type="Gene3D" id="1.10.287.70">
    <property type="match status" value="1"/>
</dbReference>
<feature type="region of interest" description="Disordered" evidence="17">
    <location>
        <begin position="697"/>
        <end position="748"/>
    </location>
</feature>
<name>A0A4U1ERC9_MONMO</name>
<evidence type="ECO:0000256" key="10">
    <source>
        <dbReference type="ARBA" id="ARBA00022989"/>
    </source>
</evidence>
<dbReference type="Gene3D" id="1.10.1200.260">
    <property type="match status" value="1"/>
</dbReference>
<evidence type="ECO:0000256" key="8">
    <source>
        <dbReference type="ARBA" id="ARBA00022882"/>
    </source>
</evidence>
<organism evidence="20 21">
    <name type="scientific">Monodon monoceros</name>
    <name type="common">Narwhal</name>
    <name type="synonym">Ceratodon monodon</name>
    <dbReference type="NCBI Taxonomy" id="40151"/>
    <lineage>
        <taxon>Eukaryota</taxon>
        <taxon>Metazoa</taxon>
        <taxon>Chordata</taxon>
        <taxon>Craniata</taxon>
        <taxon>Vertebrata</taxon>
        <taxon>Euteleostomi</taxon>
        <taxon>Mammalia</taxon>
        <taxon>Eutheria</taxon>
        <taxon>Laurasiatheria</taxon>
        <taxon>Artiodactyla</taxon>
        <taxon>Whippomorpha</taxon>
        <taxon>Cetacea</taxon>
        <taxon>Odontoceti</taxon>
        <taxon>Monodontidae</taxon>
        <taxon>Monodon</taxon>
    </lineage>
</organism>
<dbReference type="Pfam" id="PF13426">
    <property type="entry name" value="PAS_9"/>
    <property type="match status" value="1"/>
</dbReference>
<feature type="transmembrane region" description="Helical" evidence="18">
    <location>
        <begin position="296"/>
        <end position="319"/>
    </location>
</feature>
<evidence type="ECO:0000256" key="2">
    <source>
        <dbReference type="ARBA" id="ARBA00011552"/>
    </source>
</evidence>
<dbReference type="GO" id="GO:0034702">
    <property type="term" value="C:monoatomic ion channel complex"/>
    <property type="evidence" value="ECO:0007669"/>
    <property type="project" value="UniProtKB-KW"/>
</dbReference>
<dbReference type="GO" id="GO:0042391">
    <property type="term" value="P:regulation of membrane potential"/>
    <property type="evidence" value="ECO:0007669"/>
    <property type="project" value="TreeGrafter"/>
</dbReference>
<feature type="coiled-coil region" evidence="16">
    <location>
        <begin position="854"/>
        <end position="888"/>
    </location>
</feature>
<dbReference type="Proteomes" id="UP000308365">
    <property type="component" value="Unassembled WGS sequence"/>
</dbReference>
<dbReference type="InterPro" id="IPR035965">
    <property type="entry name" value="PAS-like_dom_sf"/>
</dbReference>
<evidence type="ECO:0000256" key="1">
    <source>
        <dbReference type="ARBA" id="ARBA00004651"/>
    </source>
</evidence>
<keyword evidence="11" id="KW-0406">Ion transport</keyword>
<evidence type="ECO:0000256" key="14">
    <source>
        <dbReference type="ARBA" id="ARBA00023303"/>
    </source>
</evidence>
<evidence type="ECO:0000256" key="12">
    <source>
        <dbReference type="ARBA" id="ARBA00023136"/>
    </source>
</evidence>
<evidence type="ECO:0000313" key="21">
    <source>
        <dbReference type="Proteomes" id="UP000308365"/>
    </source>
</evidence>
<dbReference type="InterPro" id="IPR003967">
    <property type="entry name" value="K_chnl_volt-dep_ERG"/>
</dbReference>
<dbReference type="PROSITE" id="PS50042">
    <property type="entry name" value="CNMP_BINDING_3"/>
    <property type="match status" value="1"/>
</dbReference>
<dbReference type="SMART" id="SM00100">
    <property type="entry name" value="cNMP"/>
    <property type="match status" value="1"/>
</dbReference>
<gene>
    <name evidence="20" type="ORF">EI555_017852</name>
</gene>
<evidence type="ECO:0000313" key="20">
    <source>
        <dbReference type="EMBL" id="TKC38983.1"/>
    </source>
</evidence>
<keyword evidence="4" id="KW-1003">Cell membrane</keyword>
<evidence type="ECO:0000256" key="3">
    <source>
        <dbReference type="ARBA" id="ARBA00022448"/>
    </source>
</evidence>
<evidence type="ECO:0000256" key="4">
    <source>
        <dbReference type="ARBA" id="ARBA00022475"/>
    </source>
</evidence>
<comment type="subcellular location">
    <subcellularLocation>
        <location evidence="1">Cell membrane</location>
        <topology evidence="1">Multi-pass membrane protein</topology>
    </subcellularLocation>
</comment>
<comment type="subunit">
    <text evidence="2">The potassium channel is probably composed of a homo- or heterotetrameric complex of pore-forming alpha subunits that can associate with modulating beta subunits.</text>
</comment>
<protein>
    <recommendedName>
        <fullName evidence="19">Cyclic nucleotide-binding domain-containing protein</fullName>
    </recommendedName>
</protein>
<dbReference type="CDD" id="cd00130">
    <property type="entry name" value="PAS"/>
    <property type="match status" value="1"/>
</dbReference>
<dbReference type="PANTHER" id="PTHR10217">
    <property type="entry name" value="VOLTAGE AND LIGAND GATED POTASSIUM CHANNEL"/>
    <property type="match status" value="1"/>
</dbReference>
<dbReference type="InterPro" id="IPR003938">
    <property type="entry name" value="K_chnl_volt-dep_EAG/ELK/ERG"/>
</dbReference>
<evidence type="ECO:0000256" key="6">
    <source>
        <dbReference type="ARBA" id="ARBA00022692"/>
    </source>
</evidence>
<dbReference type="GO" id="GO:0005249">
    <property type="term" value="F:voltage-gated potassium channel activity"/>
    <property type="evidence" value="ECO:0007669"/>
    <property type="project" value="InterPro"/>
</dbReference>
<dbReference type="SUPFAM" id="SSF55785">
    <property type="entry name" value="PYP-like sensor domain (PAS domain)"/>
    <property type="match status" value="1"/>
</dbReference>
<dbReference type="InterPro" id="IPR000014">
    <property type="entry name" value="PAS"/>
</dbReference>
<accession>A0A4U1ERC9</accession>
<feature type="region of interest" description="Disordered" evidence="17">
    <location>
        <begin position="824"/>
        <end position="849"/>
    </location>
</feature>
<dbReference type="InterPro" id="IPR050818">
    <property type="entry name" value="KCNH_animal-type"/>
</dbReference>
<keyword evidence="13" id="KW-0325">Glycoprotein</keyword>